<dbReference type="InterPro" id="IPR002656">
    <property type="entry name" value="Acyl_transf_3_dom"/>
</dbReference>
<feature type="transmembrane region" description="Helical" evidence="1">
    <location>
        <begin position="38"/>
        <end position="58"/>
    </location>
</feature>
<evidence type="ECO:0000256" key="1">
    <source>
        <dbReference type="SAM" id="Phobius"/>
    </source>
</evidence>
<evidence type="ECO:0000313" key="4">
    <source>
        <dbReference type="EMBL" id="PAP78425.1"/>
    </source>
</evidence>
<feature type="transmembrane region" description="Helical" evidence="1">
    <location>
        <begin position="151"/>
        <end position="167"/>
    </location>
</feature>
<dbReference type="GO" id="GO:0016747">
    <property type="term" value="F:acyltransferase activity, transferring groups other than amino-acyl groups"/>
    <property type="evidence" value="ECO:0007669"/>
    <property type="project" value="InterPro"/>
</dbReference>
<evidence type="ECO:0000313" key="5">
    <source>
        <dbReference type="Proteomes" id="UP000216339"/>
    </source>
</evidence>
<dbReference type="Pfam" id="PF19040">
    <property type="entry name" value="SGNH"/>
    <property type="match status" value="1"/>
</dbReference>
<gene>
    <name evidence="4" type="ORF">BSZ37_19345</name>
</gene>
<keyword evidence="1" id="KW-1133">Transmembrane helix</keyword>
<comment type="caution">
    <text evidence="4">The sequence shown here is derived from an EMBL/GenBank/DDBJ whole genome shotgun (WGS) entry which is preliminary data.</text>
</comment>
<dbReference type="GO" id="GO:0009103">
    <property type="term" value="P:lipopolysaccharide biosynthetic process"/>
    <property type="evidence" value="ECO:0007669"/>
    <property type="project" value="TreeGrafter"/>
</dbReference>
<dbReference type="EMBL" id="MQWD01000001">
    <property type="protein sequence ID" value="PAP78425.1"/>
    <property type="molecule type" value="Genomic_DNA"/>
</dbReference>
<sequence>MPQLLPRPRFRPDIEGLRAVAVLLVVAFHAGVPGLDGGFVGVDVFFVVSGYLITWLLVDEAGREGRIDLWRFYARRARRLVPALLVVLLVTGALAGVLYAPMEQRDVARLWPLAALYLSNVGFADWAPDYHGPRAAEHPLLHTWSLGVEEQFYLAWPVLVLLGLGLWRGARTPSLRRLGLVLGAVTALSFGLSTALTYAPVGRAWAFYLSPTRAWEFGVGALAVLVPAGGSRTRAEILGWGGLAGIALAGVLLDASTPFPGVAALLPALATVAVLRAGTRDDASCVRALSARPLQWIGTLSYSWYLWHWPALVFAQSALGPMTLGGRILAAVASIVPAWLSYRFVESPIRYAPALVGRPRRSLGWTVGATVALTALTLGWWWASAGWAERPGQAAFAEVRADLPQIYDDGCDPYGEATLVECAYGDPEAERVAVLVGDSHAGQWFPALRAATEAAGWRLVVYTLSACPVADVPVLYNEVLGRDDVACAVWRASAMEAIGAMRPEAVFVSMSNAYDLAPDVWAGGTRATLQDLVELAGRTVLIVDPPAAQINVPACLAQVAWRPGTALDPDCRPRGSDADDAERVDAQAAAARSVPGVDVLDLSGVVCPGGTCGPRDGDLVRYRDGGHLSRAFAESLAGEFAPFL</sequence>
<accession>A0A271J645</accession>
<dbReference type="Pfam" id="PF01757">
    <property type="entry name" value="Acyl_transf_3"/>
    <property type="match status" value="1"/>
</dbReference>
<keyword evidence="1" id="KW-0812">Transmembrane</keyword>
<evidence type="ECO:0000259" key="3">
    <source>
        <dbReference type="Pfam" id="PF19040"/>
    </source>
</evidence>
<feature type="transmembrane region" description="Helical" evidence="1">
    <location>
        <begin position="79"/>
        <end position="102"/>
    </location>
</feature>
<feature type="transmembrane region" description="Helical" evidence="1">
    <location>
        <begin position="179"/>
        <end position="199"/>
    </location>
</feature>
<reference evidence="4 5" key="1">
    <citation type="submission" date="2016-11" db="EMBL/GenBank/DDBJ databases">
        <title>Study of marine rhodopsin-containing bacteria.</title>
        <authorList>
            <person name="Yoshizawa S."/>
            <person name="Kumagai Y."/>
            <person name="Kogure K."/>
        </authorList>
    </citation>
    <scope>NUCLEOTIDE SEQUENCE [LARGE SCALE GENOMIC DNA]</scope>
    <source>
        <strain evidence="4 5">SAORIC-28</strain>
    </source>
</reference>
<evidence type="ECO:0000259" key="2">
    <source>
        <dbReference type="Pfam" id="PF01757"/>
    </source>
</evidence>
<dbReference type="InterPro" id="IPR043968">
    <property type="entry name" value="SGNH"/>
</dbReference>
<proteinExistence type="predicted"/>
<dbReference type="PANTHER" id="PTHR23028">
    <property type="entry name" value="ACETYLTRANSFERASE"/>
    <property type="match status" value="1"/>
</dbReference>
<dbReference type="InterPro" id="IPR050879">
    <property type="entry name" value="Acyltransferase_3"/>
</dbReference>
<dbReference type="RefSeq" id="WP_179299769.1">
    <property type="nucleotide sequence ID" value="NZ_MQWD01000001.1"/>
</dbReference>
<keyword evidence="5" id="KW-1185">Reference proteome</keyword>
<feature type="domain" description="Acyltransferase 3" evidence="2">
    <location>
        <begin position="13"/>
        <end position="342"/>
    </location>
</feature>
<keyword evidence="1" id="KW-0472">Membrane</keyword>
<evidence type="ECO:0008006" key="6">
    <source>
        <dbReference type="Google" id="ProtNLM"/>
    </source>
</evidence>
<organism evidence="4 5">
    <name type="scientific">Rubrivirga marina</name>
    <dbReference type="NCBI Taxonomy" id="1196024"/>
    <lineage>
        <taxon>Bacteria</taxon>
        <taxon>Pseudomonadati</taxon>
        <taxon>Rhodothermota</taxon>
        <taxon>Rhodothermia</taxon>
        <taxon>Rhodothermales</taxon>
        <taxon>Rubricoccaceae</taxon>
        <taxon>Rubrivirga</taxon>
    </lineage>
</organism>
<feature type="transmembrane region" description="Helical" evidence="1">
    <location>
        <begin position="237"/>
        <end position="253"/>
    </location>
</feature>
<dbReference type="PANTHER" id="PTHR23028:SF53">
    <property type="entry name" value="ACYL_TRANSF_3 DOMAIN-CONTAINING PROTEIN"/>
    <property type="match status" value="1"/>
</dbReference>
<feature type="domain" description="SGNH" evidence="3">
    <location>
        <begin position="420"/>
        <end position="642"/>
    </location>
</feature>
<dbReference type="AlphaFoldDB" id="A0A271J645"/>
<protein>
    <recommendedName>
        <fullName evidence="6">Acyltransferase</fullName>
    </recommendedName>
</protein>
<feature type="transmembrane region" description="Helical" evidence="1">
    <location>
        <begin position="319"/>
        <end position="342"/>
    </location>
</feature>
<feature type="transmembrane region" description="Helical" evidence="1">
    <location>
        <begin position="205"/>
        <end position="225"/>
    </location>
</feature>
<feature type="transmembrane region" description="Helical" evidence="1">
    <location>
        <begin position="363"/>
        <end position="383"/>
    </location>
</feature>
<name>A0A271J645_9BACT</name>
<dbReference type="GO" id="GO:0016020">
    <property type="term" value="C:membrane"/>
    <property type="evidence" value="ECO:0007669"/>
    <property type="project" value="TreeGrafter"/>
</dbReference>
<dbReference type="Proteomes" id="UP000216339">
    <property type="component" value="Unassembled WGS sequence"/>
</dbReference>